<dbReference type="Gene3D" id="3.90.79.10">
    <property type="entry name" value="Nucleoside Triphosphate Pyrophosphohydrolase"/>
    <property type="match status" value="1"/>
</dbReference>
<dbReference type="GO" id="GO:0046872">
    <property type="term" value="F:metal ion binding"/>
    <property type="evidence" value="ECO:0007669"/>
    <property type="project" value="UniProtKB-KW"/>
</dbReference>
<comment type="function">
    <text evidence="10">Catalyzes the 1,3-allylic rearrangement of the homoallylic substrate isopentenyl (IPP) to its highly electrophilic allylic isomer, dimethylallyl diphosphate (DMAPP).</text>
</comment>
<evidence type="ECO:0000256" key="10">
    <source>
        <dbReference type="HAMAP-Rule" id="MF_00202"/>
    </source>
</evidence>
<reference evidence="13" key="1">
    <citation type="submission" date="2021-01" db="EMBL/GenBank/DDBJ databases">
        <title>YIM 132084 draft genome.</title>
        <authorList>
            <person name="An D."/>
        </authorList>
    </citation>
    <scope>NUCLEOTIDE SEQUENCE</scope>
    <source>
        <strain evidence="13">YIM 132084</strain>
    </source>
</reference>
<comment type="pathway">
    <text evidence="1 10">Isoprenoid biosynthesis; dimethylallyl diphosphate biosynthesis; dimethylallyl diphosphate from isopentenyl diphosphate: step 1/1.</text>
</comment>
<dbReference type="EMBL" id="JAERWK010000023">
    <property type="protein sequence ID" value="MBM9469021.1"/>
    <property type="molecule type" value="Genomic_DNA"/>
</dbReference>
<feature type="binding site" evidence="10">
    <location>
        <position position="128"/>
    </location>
    <ligand>
        <name>Mn(2+)</name>
        <dbReference type="ChEBI" id="CHEBI:29035"/>
    </ligand>
</feature>
<dbReference type="PANTHER" id="PTHR10885:SF0">
    <property type="entry name" value="ISOPENTENYL-DIPHOSPHATE DELTA-ISOMERASE"/>
    <property type="match status" value="1"/>
</dbReference>
<evidence type="ECO:0000256" key="9">
    <source>
        <dbReference type="ARBA" id="ARBA00023235"/>
    </source>
</evidence>
<dbReference type="GO" id="GO:0005737">
    <property type="term" value="C:cytoplasm"/>
    <property type="evidence" value="ECO:0007669"/>
    <property type="project" value="UniProtKB-SubCell"/>
</dbReference>
<dbReference type="GO" id="GO:0008299">
    <property type="term" value="P:isoprenoid biosynthetic process"/>
    <property type="evidence" value="ECO:0007669"/>
    <property type="project" value="UniProtKB-UniRule"/>
</dbReference>
<protein>
    <recommendedName>
        <fullName evidence="3 10">Isopentenyl-diphosphate Delta-isomerase</fullName>
        <shortName evidence="10">IPP isomerase</shortName>
        <ecNumber evidence="3 10">5.3.3.2</ecNumber>
    </recommendedName>
    <alternativeName>
        <fullName evidence="10">IPP:DMAPP isomerase</fullName>
    </alternativeName>
    <alternativeName>
        <fullName evidence="10">Isopentenyl pyrophosphate isomerase</fullName>
    </alternativeName>
</protein>
<sequence>MPATTTRNRSVPTVSGVEQVVLLDEDGAAVGTADKSGVHGPDTPLHLAFSCYLFDADGRLLVTRRAFGKTTWPGVRTNTCCGHPGPGEPIDAAVHRRLASELGVHGVTLELVLPRFRYRAVMADGTVEHELCPVFRGVLTGPVAVPEPDPTEVAECWWQPWAEFVAAADPRGDGAADPLSPWGQVQVAELTALGPDPLHWPVGDAAALPPAARLAV</sequence>
<feature type="binding site" evidence="10">
    <location>
        <position position="39"/>
    </location>
    <ligand>
        <name>Mn(2+)</name>
        <dbReference type="ChEBI" id="CHEBI:29035"/>
    </ligand>
</feature>
<dbReference type="InterPro" id="IPR000086">
    <property type="entry name" value="NUDIX_hydrolase_dom"/>
</dbReference>
<keyword evidence="5 10" id="KW-0479">Metal-binding</keyword>
<dbReference type="GO" id="GO:0050992">
    <property type="term" value="P:dimethylallyl diphosphate biosynthetic process"/>
    <property type="evidence" value="ECO:0007669"/>
    <property type="project" value="UniProtKB-UniRule"/>
</dbReference>
<dbReference type="NCBIfam" id="NF002995">
    <property type="entry name" value="PRK03759.1"/>
    <property type="match status" value="1"/>
</dbReference>
<keyword evidence="6 10" id="KW-0460">Magnesium</keyword>
<dbReference type="Proteomes" id="UP000663792">
    <property type="component" value="Unassembled WGS sequence"/>
</dbReference>
<evidence type="ECO:0000313" key="13">
    <source>
        <dbReference type="EMBL" id="MBM9469021.1"/>
    </source>
</evidence>
<accession>A0A938YAM2</accession>
<evidence type="ECO:0000256" key="3">
    <source>
        <dbReference type="ARBA" id="ARBA00012057"/>
    </source>
</evidence>
<comment type="subcellular location">
    <subcellularLocation>
        <location evidence="10">Cytoplasm</location>
    </subcellularLocation>
</comment>
<evidence type="ECO:0000256" key="8">
    <source>
        <dbReference type="ARBA" id="ARBA00023229"/>
    </source>
</evidence>
<comment type="similarity">
    <text evidence="2 10">Belongs to the IPP isomerase type 1 family.</text>
</comment>
<keyword evidence="14" id="KW-1185">Reference proteome</keyword>
<dbReference type="Pfam" id="PF00293">
    <property type="entry name" value="NUDIX"/>
    <property type="match status" value="1"/>
</dbReference>
<comment type="cofactor">
    <cofactor evidence="10">
        <name>Mn(2+)</name>
        <dbReference type="ChEBI" id="CHEBI:29035"/>
    </cofactor>
    <text evidence="10">Binds 1 Mn(2+) ion per subunit.</text>
</comment>
<evidence type="ECO:0000256" key="6">
    <source>
        <dbReference type="ARBA" id="ARBA00022842"/>
    </source>
</evidence>
<feature type="binding site" evidence="10">
    <location>
        <position position="101"/>
    </location>
    <ligand>
        <name>Mg(2+)</name>
        <dbReference type="ChEBI" id="CHEBI:18420"/>
    </ligand>
</feature>
<evidence type="ECO:0000256" key="2">
    <source>
        <dbReference type="ARBA" id="ARBA00007579"/>
    </source>
</evidence>
<comment type="catalytic activity">
    <reaction evidence="10">
        <text>isopentenyl diphosphate = dimethylallyl diphosphate</text>
        <dbReference type="Rhea" id="RHEA:23284"/>
        <dbReference type="ChEBI" id="CHEBI:57623"/>
        <dbReference type="ChEBI" id="CHEBI:128769"/>
        <dbReference type="EC" id="5.3.3.2"/>
    </reaction>
</comment>
<feature type="active site" evidence="10 11">
    <location>
        <position position="81"/>
    </location>
</feature>
<keyword evidence="4 10" id="KW-0963">Cytoplasm</keyword>
<feature type="binding site" evidence="10">
    <location>
        <position position="46"/>
    </location>
    <ligand>
        <name>Mn(2+)</name>
        <dbReference type="ChEBI" id="CHEBI:29035"/>
    </ligand>
</feature>
<feature type="binding site" evidence="10">
    <location>
        <position position="83"/>
    </location>
    <ligand>
        <name>Mn(2+)</name>
        <dbReference type="ChEBI" id="CHEBI:29035"/>
    </ligand>
</feature>
<feature type="binding site" evidence="10">
    <location>
        <position position="130"/>
    </location>
    <ligand>
        <name>Mn(2+)</name>
        <dbReference type="ChEBI" id="CHEBI:29035"/>
    </ligand>
</feature>
<evidence type="ECO:0000313" key="14">
    <source>
        <dbReference type="Proteomes" id="UP000663792"/>
    </source>
</evidence>
<evidence type="ECO:0000256" key="5">
    <source>
        <dbReference type="ARBA" id="ARBA00022723"/>
    </source>
</evidence>
<name>A0A938YAM2_9ACTN</name>
<keyword evidence="8 10" id="KW-0414">Isoprene biosynthesis</keyword>
<organism evidence="13 14">
    <name type="scientific">Nakamurella leprariae</name>
    <dbReference type="NCBI Taxonomy" id="2803911"/>
    <lineage>
        <taxon>Bacteria</taxon>
        <taxon>Bacillati</taxon>
        <taxon>Actinomycetota</taxon>
        <taxon>Actinomycetes</taxon>
        <taxon>Nakamurellales</taxon>
        <taxon>Nakamurellaceae</taxon>
        <taxon>Nakamurella</taxon>
    </lineage>
</organism>
<keyword evidence="9 10" id="KW-0413">Isomerase</keyword>
<dbReference type="EC" id="5.3.3.2" evidence="3 10"/>
<comment type="cofactor">
    <cofactor evidence="10">
        <name>Mg(2+)</name>
        <dbReference type="ChEBI" id="CHEBI:18420"/>
    </cofactor>
    <text evidence="10">Binds 1 Mg(2+) ion per subunit. The magnesium ion binds only when substrate is bound.</text>
</comment>
<feature type="active site" evidence="10 11">
    <location>
        <position position="130"/>
    </location>
</feature>
<dbReference type="PROSITE" id="PS51462">
    <property type="entry name" value="NUDIX"/>
    <property type="match status" value="1"/>
</dbReference>
<proteinExistence type="inferred from homology"/>
<comment type="caution">
    <text evidence="13">The sequence shown here is derived from an EMBL/GenBank/DDBJ whole genome shotgun (WGS) entry which is preliminary data.</text>
</comment>
<dbReference type="HAMAP" id="MF_00202">
    <property type="entry name" value="Idi"/>
    <property type="match status" value="1"/>
</dbReference>
<dbReference type="CDD" id="cd02885">
    <property type="entry name" value="NUDIX_IPP_Isomerase"/>
    <property type="match status" value="1"/>
</dbReference>
<evidence type="ECO:0000259" key="12">
    <source>
        <dbReference type="PROSITE" id="PS51462"/>
    </source>
</evidence>
<dbReference type="PANTHER" id="PTHR10885">
    <property type="entry name" value="ISOPENTENYL-DIPHOSPHATE DELTA-ISOMERASE"/>
    <property type="match status" value="1"/>
</dbReference>
<dbReference type="NCBIfam" id="TIGR02150">
    <property type="entry name" value="IPP_isom_1"/>
    <property type="match status" value="1"/>
</dbReference>
<feature type="domain" description="Nudix hydrolase" evidence="12">
    <location>
        <begin position="44"/>
        <end position="185"/>
    </location>
</feature>
<dbReference type="SUPFAM" id="SSF55811">
    <property type="entry name" value="Nudix"/>
    <property type="match status" value="1"/>
</dbReference>
<evidence type="ECO:0000256" key="1">
    <source>
        <dbReference type="ARBA" id="ARBA00004826"/>
    </source>
</evidence>
<dbReference type="GO" id="GO:0004452">
    <property type="term" value="F:isopentenyl-diphosphate delta-isomerase activity"/>
    <property type="evidence" value="ECO:0007669"/>
    <property type="project" value="UniProtKB-UniRule"/>
</dbReference>
<dbReference type="PIRSF" id="PIRSF018427">
    <property type="entry name" value="Isopntndiph_ism"/>
    <property type="match status" value="1"/>
</dbReference>
<evidence type="ECO:0000256" key="4">
    <source>
        <dbReference type="ARBA" id="ARBA00022490"/>
    </source>
</evidence>
<dbReference type="InterPro" id="IPR056375">
    <property type="entry name" value="Idi_bact"/>
</dbReference>
<dbReference type="InterPro" id="IPR011876">
    <property type="entry name" value="IsopentenylPP_isomerase_typ1"/>
</dbReference>
<keyword evidence="7 10" id="KW-0464">Manganese</keyword>
<dbReference type="AlphaFoldDB" id="A0A938YAM2"/>
<evidence type="ECO:0000256" key="7">
    <source>
        <dbReference type="ARBA" id="ARBA00023211"/>
    </source>
</evidence>
<gene>
    <name evidence="10 13" type="primary">idi</name>
    <name evidence="13" type="ORF">JL106_17180</name>
</gene>
<evidence type="ECO:0000256" key="11">
    <source>
        <dbReference type="PIRSR" id="PIRSR018427-1"/>
    </source>
</evidence>
<dbReference type="InterPro" id="IPR015797">
    <property type="entry name" value="NUDIX_hydrolase-like_dom_sf"/>
</dbReference>